<comment type="similarity">
    <text evidence="2">Belongs to the VgrG protein family.</text>
</comment>
<dbReference type="EMBL" id="JAMFLX010000020">
    <property type="protein sequence ID" value="MCL6271097.1"/>
    <property type="molecule type" value="Genomic_DNA"/>
</dbReference>
<dbReference type="Gene3D" id="2.40.50.230">
    <property type="entry name" value="Gp5 N-terminal domain"/>
    <property type="match status" value="1"/>
</dbReference>
<evidence type="ECO:0000259" key="4">
    <source>
        <dbReference type="Pfam" id="PF04717"/>
    </source>
</evidence>
<comment type="caution">
    <text evidence="6">The sequence shown here is derived from an EMBL/GenBank/DDBJ whole genome shotgun (WGS) entry which is preliminary data.</text>
</comment>
<reference evidence="6 7" key="1">
    <citation type="submission" date="2022-05" db="EMBL/GenBank/DDBJ databases">
        <authorList>
            <person name="Park J.-S."/>
        </authorList>
    </citation>
    <scope>NUCLEOTIDE SEQUENCE [LARGE SCALE GENOMIC DNA]</scope>
    <source>
        <strain evidence="6 7">2012CJ34-2</strain>
    </source>
</reference>
<dbReference type="InterPro" id="IPR006531">
    <property type="entry name" value="Gp5/Vgr_OB"/>
</dbReference>
<organism evidence="6 7">
    <name type="scientific">Parendozoicomonas callyspongiae</name>
    <dbReference type="NCBI Taxonomy" id="2942213"/>
    <lineage>
        <taxon>Bacteria</taxon>
        <taxon>Pseudomonadati</taxon>
        <taxon>Pseudomonadota</taxon>
        <taxon>Gammaproteobacteria</taxon>
        <taxon>Oceanospirillales</taxon>
        <taxon>Endozoicomonadaceae</taxon>
        <taxon>Parendozoicomonas</taxon>
    </lineage>
</organism>
<dbReference type="InterPro" id="IPR037026">
    <property type="entry name" value="Vgr_OB-fold_dom_sf"/>
</dbReference>
<dbReference type="Pfam" id="PF22178">
    <property type="entry name" value="Gp5_trimer_C"/>
    <property type="match status" value="1"/>
</dbReference>
<dbReference type="SUPFAM" id="SSF69255">
    <property type="entry name" value="gp5 N-terminal domain-like"/>
    <property type="match status" value="1"/>
</dbReference>
<keyword evidence="7" id="KW-1185">Reference proteome</keyword>
<dbReference type="Pfam" id="PF04717">
    <property type="entry name" value="Phage_base_V"/>
    <property type="match status" value="1"/>
</dbReference>
<dbReference type="Gene3D" id="2.30.110.50">
    <property type="match status" value="1"/>
</dbReference>
<dbReference type="InterPro" id="IPR050708">
    <property type="entry name" value="T6SS_VgrG/RHS"/>
</dbReference>
<dbReference type="PANTHER" id="PTHR32305:SF15">
    <property type="entry name" value="PROTEIN RHSA-RELATED"/>
    <property type="match status" value="1"/>
</dbReference>
<dbReference type="Pfam" id="PF05954">
    <property type="entry name" value="Phage_GPD"/>
    <property type="match status" value="1"/>
</dbReference>
<feature type="domain" description="Gp5/Type VI secretion system Vgr protein OB-fold" evidence="4">
    <location>
        <begin position="384"/>
        <end position="453"/>
    </location>
</feature>
<dbReference type="Proteomes" id="UP001203338">
    <property type="component" value="Unassembled WGS sequence"/>
</dbReference>
<accession>A0ABT0PI85</accession>
<dbReference type="SUPFAM" id="SSF69349">
    <property type="entry name" value="Phage fibre proteins"/>
    <property type="match status" value="1"/>
</dbReference>
<sequence>MANTAGSLTPDIRPLTATSDDGKQWLLSRLVVEEAVCRPFVIQADVLHDQPGVPELLGQPMTVNYRPGLQSNRHNVRSFHGIVASITQMHGKESGNIQTFRVILRPWLELLNLRDNCRIFQTKSSKDIISALLQEHGLSGECKFNLNGTPAEREYCVQYNETDYDFINRLTREEGQHWYFQHEDGHHRLIIGDSNQSFTKCCDDLEYYRDATDLENALTRWQPQLQLQPKSGSTGSYQDEQAQTITSNAINSRHNWKTSMQLEAFRYSGHGRDRNMATDQARYWMESHDSEYLQVTGESAEPEMHAGGRFRLSRHPDRSQVRDYLLLSVKHEILNTETQKGYEYLNTFTCQPEEWPYRPKPARPVRVYGLQTAQVTGPDNSETHTDAEGRIMVRFHWDREDNPDDHSSCWLRVVQPLAGDGFGCHTLPRVGQEVLVGFLEGDPNQPVVTGCLYNGKLKIPDPSPATSGLLSRSTAEGGSDMASEIRIDDNKDKELFYLQAQKDMTTLVRNDYTRTVEANDILEVTGECTWSGKDKMTLTIDKTLDIKSTDAMTLESSADWTGKASQALSLEAGTDGKYDAKKSLKLTSPQISIEGQTSIELKVGGSKISIGPASIEISAPQVTVKGQTTAELSSVMTTVKGSGKVEVSGALASLNGQAMTEVKAGAMVQIQGAIAKIN</sequence>
<gene>
    <name evidence="6" type="primary">vgrG</name>
    <name evidence="6" type="ORF">M3P05_14320</name>
</gene>
<protein>
    <submittedName>
        <fullName evidence="6">Type VI secretion system tip protein VgrG</fullName>
    </submittedName>
</protein>
<evidence type="ECO:0000313" key="6">
    <source>
        <dbReference type="EMBL" id="MCL6271097.1"/>
    </source>
</evidence>
<dbReference type="NCBIfam" id="TIGR01646">
    <property type="entry name" value="vgr_GE"/>
    <property type="match status" value="1"/>
</dbReference>
<evidence type="ECO:0000259" key="5">
    <source>
        <dbReference type="Pfam" id="PF22178"/>
    </source>
</evidence>
<evidence type="ECO:0000256" key="3">
    <source>
        <dbReference type="ARBA" id="ARBA00022525"/>
    </source>
</evidence>
<comment type="subcellular location">
    <subcellularLocation>
        <location evidence="1">Secreted</location>
    </subcellularLocation>
</comment>
<dbReference type="InterPro" id="IPR006533">
    <property type="entry name" value="T6SS_Vgr_RhsGE"/>
</dbReference>
<dbReference type="PANTHER" id="PTHR32305">
    <property type="match status" value="1"/>
</dbReference>
<dbReference type="Gene3D" id="3.55.50.10">
    <property type="entry name" value="Baseplate protein-like domains"/>
    <property type="match status" value="1"/>
</dbReference>
<dbReference type="InterPro" id="IPR017847">
    <property type="entry name" value="T6SS_RhsGE_Vgr_subset"/>
</dbReference>
<proteinExistence type="inferred from homology"/>
<dbReference type="RefSeq" id="WP_249700436.1">
    <property type="nucleotide sequence ID" value="NZ_JAMFLX010000020.1"/>
</dbReference>
<keyword evidence="3" id="KW-0964">Secreted</keyword>
<dbReference type="NCBIfam" id="TIGR03361">
    <property type="entry name" value="VI_Rhs_Vgr"/>
    <property type="match status" value="1"/>
</dbReference>
<evidence type="ECO:0000256" key="2">
    <source>
        <dbReference type="ARBA" id="ARBA00005558"/>
    </source>
</evidence>
<name>A0ABT0PI85_9GAMM</name>
<dbReference type="Gene3D" id="4.10.220.110">
    <property type="match status" value="1"/>
</dbReference>
<evidence type="ECO:0000313" key="7">
    <source>
        <dbReference type="Proteomes" id="UP001203338"/>
    </source>
</evidence>
<feature type="domain" description="Gp5/Type VI secretion system Vgr C-terminal trimerisation" evidence="5">
    <location>
        <begin position="467"/>
        <end position="573"/>
    </location>
</feature>
<dbReference type="InterPro" id="IPR054030">
    <property type="entry name" value="Gp5_Vgr_C"/>
</dbReference>
<evidence type="ECO:0000256" key="1">
    <source>
        <dbReference type="ARBA" id="ARBA00004613"/>
    </source>
</evidence>
<dbReference type="SUPFAM" id="SSF69279">
    <property type="entry name" value="Phage tail proteins"/>
    <property type="match status" value="2"/>
</dbReference>